<feature type="compositionally biased region" description="Gly residues" evidence="1">
    <location>
        <begin position="133"/>
        <end position="145"/>
    </location>
</feature>
<protein>
    <recommendedName>
        <fullName evidence="4">Zinc finger GRF-type domain-containing protein</fullName>
    </recommendedName>
</protein>
<dbReference type="Proteomes" id="UP001459277">
    <property type="component" value="Unassembled WGS sequence"/>
</dbReference>
<feature type="region of interest" description="Disordered" evidence="1">
    <location>
        <begin position="268"/>
        <end position="290"/>
    </location>
</feature>
<feature type="region of interest" description="Disordered" evidence="1">
    <location>
        <begin position="231"/>
        <end position="256"/>
    </location>
</feature>
<organism evidence="2 3">
    <name type="scientific">Lithocarpus litseifolius</name>
    <dbReference type="NCBI Taxonomy" id="425828"/>
    <lineage>
        <taxon>Eukaryota</taxon>
        <taxon>Viridiplantae</taxon>
        <taxon>Streptophyta</taxon>
        <taxon>Embryophyta</taxon>
        <taxon>Tracheophyta</taxon>
        <taxon>Spermatophyta</taxon>
        <taxon>Magnoliopsida</taxon>
        <taxon>eudicotyledons</taxon>
        <taxon>Gunneridae</taxon>
        <taxon>Pentapetalae</taxon>
        <taxon>rosids</taxon>
        <taxon>fabids</taxon>
        <taxon>Fagales</taxon>
        <taxon>Fagaceae</taxon>
        <taxon>Lithocarpus</taxon>
    </lineage>
</organism>
<feature type="compositionally biased region" description="Gly residues" evidence="1">
    <location>
        <begin position="342"/>
        <end position="356"/>
    </location>
</feature>
<accession>A0AAW2DXP2</accession>
<evidence type="ECO:0000256" key="1">
    <source>
        <dbReference type="SAM" id="MobiDB-lite"/>
    </source>
</evidence>
<dbReference type="EMBL" id="JAZDWU010000001">
    <property type="protein sequence ID" value="KAL0014929.1"/>
    <property type="molecule type" value="Genomic_DNA"/>
</dbReference>
<feature type="compositionally biased region" description="Basic and acidic residues" evidence="1">
    <location>
        <begin position="162"/>
        <end position="172"/>
    </location>
</feature>
<evidence type="ECO:0000313" key="2">
    <source>
        <dbReference type="EMBL" id="KAL0014929.1"/>
    </source>
</evidence>
<evidence type="ECO:0000313" key="3">
    <source>
        <dbReference type="Proteomes" id="UP001459277"/>
    </source>
</evidence>
<name>A0AAW2DXP2_9ROSI</name>
<reference evidence="2 3" key="1">
    <citation type="submission" date="2024-01" db="EMBL/GenBank/DDBJ databases">
        <title>A telomere-to-telomere, gap-free genome of sweet tea (Lithocarpus litseifolius).</title>
        <authorList>
            <person name="Zhou J."/>
        </authorList>
    </citation>
    <scope>NUCLEOTIDE SEQUENCE [LARGE SCALE GENOMIC DNA]</scope>
    <source>
        <strain evidence="2">Zhou-2022a</strain>
        <tissue evidence="2">Leaf</tissue>
    </source>
</reference>
<evidence type="ECO:0008006" key="4">
    <source>
        <dbReference type="Google" id="ProtNLM"/>
    </source>
</evidence>
<gene>
    <name evidence="2" type="ORF">SO802_001998</name>
</gene>
<comment type="caution">
    <text evidence="2">The sequence shown here is derived from an EMBL/GenBank/DDBJ whole genome shotgun (WGS) entry which is preliminary data.</text>
</comment>
<proteinExistence type="predicted"/>
<feature type="compositionally biased region" description="Polar residues" evidence="1">
    <location>
        <begin position="115"/>
        <end position="125"/>
    </location>
</feature>
<dbReference type="AlphaFoldDB" id="A0AAW2DXP2"/>
<feature type="region of interest" description="Disordered" evidence="1">
    <location>
        <begin position="339"/>
        <end position="364"/>
    </location>
</feature>
<keyword evidence="3" id="KW-1185">Reference proteome</keyword>
<sequence>MSDAMREDIDDGLRFQNFNCFCGLRASMRILDKRNENRYWLFQCCPKDSCGLFQWCIPLKTPLSYRIESHNASRQYGDWLRAYGSTKAAGDKTRSTSSDDGGERRYEDEDGLENSAHTTAHTSPASGKEGSLGSTGGGNISGVGRTGEKDGGSTGRTGAASSERKQAEETLRVGDYPTRAGCSDLGNSLAHADSFPPPTAPSKDLGPTKFNEAAFSPVGQKAQEENELMEVSSPTIKCESGPLTTSMGQSGGKKPKATVQLKKIAREKGKAKGLLSEMPQTPVGSKRPGKLIFEKDEEIPSSKKRCTEAGPVAVNKGGWWDSGGEMLIGGREVRRLGTAVGRSGGVKQGRLDGGGEVSTAERRC</sequence>
<feature type="region of interest" description="Disordered" evidence="1">
    <location>
        <begin position="87"/>
        <end position="211"/>
    </location>
</feature>